<organism evidence="9 10">
    <name type="scientific">Dermatophagoides farinae</name>
    <name type="common">American house dust mite</name>
    <dbReference type="NCBI Taxonomy" id="6954"/>
    <lineage>
        <taxon>Eukaryota</taxon>
        <taxon>Metazoa</taxon>
        <taxon>Ecdysozoa</taxon>
        <taxon>Arthropoda</taxon>
        <taxon>Chelicerata</taxon>
        <taxon>Arachnida</taxon>
        <taxon>Acari</taxon>
        <taxon>Acariformes</taxon>
        <taxon>Sarcoptiformes</taxon>
        <taxon>Astigmata</taxon>
        <taxon>Psoroptidia</taxon>
        <taxon>Analgoidea</taxon>
        <taxon>Pyroglyphidae</taxon>
        <taxon>Dermatophagoidinae</taxon>
        <taxon>Dermatophagoides</taxon>
    </lineage>
</organism>
<dbReference type="InterPro" id="IPR050911">
    <property type="entry name" value="DRAM/TMEM150_Autophagy_Mod"/>
</dbReference>
<evidence type="ECO:0000313" key="10">
    <source>
        <dbReference type="Proteomes" id="UP000790347"/>
    </source>
</evidence>
<reference evidence="9" key="2">
    <citation type="journal article" date="2022" name="Res Sq">
        <title>Comparative Genomics Reveals Insights into the Divergent Evolution of Astigmatic Mites and Household Pest Adaptations.</title>
        <authorList>
            <person name="Xiong Q."/>
            <person name="Wan A.T.-Y."/>
            <person name="Liu X.-Y."/>
            <person name="Fung C.S.-H."/>
            <person name="Xiao X."/>
            <person name="Malainual N."/>
            <person name="Hou J."/>
            <person name="Wang L."/>
            <person name="Wang M."/>
            <person name="Yang K."/>
            <person name="Cui Y."/>
            <person name="Leung E."/>
            <person name="Nong W."/>
            <person name="Shin S.-K."/>
            <person name="Au S."/>
            <person name="Jeong K.Y."/>
            <person name="Chew F.T."/>
            <person name="Hui J."/>
            <person name="Leung T.F."/>
            <person name="Tungtrongchitr A."/>
            <person name="Zhong N."/>
            <person name="Liu Z."/>
            <person name="Tsui S."/>
        </authorList>
    </citation>
    <scope>NUCLEOTIDE SEQUENCE</scope>
    <source>
        <strain evidence="9">Derf</strain>
        <tissue evidence="9">Whole organism</tissue>
    </source>
</reference>
<dbReference type="InterPro" id="IPR019402">
    <property type="entry name" value="CWH43_N"/>
</dbReference>
<protein>
    <submittedName>
        <fullName evidence="9">Frag1/DRAM/Sfk1</fullName>
    </submittedName>
</protein>
<dbReference type="PANTHER" id="PTHR21324:SF2">
    <property type="entry name" value="EG:22E5.9 PROTEIN"/>
    <property type="match status" value="1"/>
</dbReference>
<accession>A0A922L3T3</accession>
<dbReference type="AlphaFoldDB" id="A0A922L3T3"/>
<feature type="chain" id="PRO_5037481661" evidence="7">
    <location>
        <begin position="21"/>
        <end position="245"/>
    </location>
</feature>
<keyword evidence="5 6" id="KW-0472">Membrane</keyword>
<feature type="transmembrane region" description="Helical" evidence="6">
    <location>
        <begin position="117"/>
        <end position="136"/>
    </location>
</feature>
<sequence>MKKNHFWMLPLFLALTNVLACFVPYAISVHTGFVDPILPYVSDAGSGPIAAHYFVMIIGWIRYKQLNFYFENIKTNVINVDCDMAKLETLNRRLLYAFFLTAWGLIGVGNFRLSETFYLHWMFAFLIIFPTSYYLYFTCYMSRILSRFGIESYPVSLIILLISQIIIFILFVIMIIIALYAGDGVTFNAFFDLSFRLHWPKNQAGYVYHCLSSVFEWLIFLSNVILCFCLSNRFRQFKQWNRIEF</sequence>
<gene>
    <name evidence="9" type="primary">DRAM2_5</name>
    <name evidence="9" type="ORF">DERF_009209</name>
</gene>
<evidence type="ECO:0000256" key="2">
    <source>
        <dbReference type="ARBA" id="ARBA00006565"/>
    </source>
</evidence>
<dbReference type="EMBL" id="ASGP02000004">
    <property type="protein sequence ID" value="KAH9510700.1"/>
    <property type="molecule type" value="Genomic_DNA"/>
</dbReference>
<feature type="domain" description="CWH43-like N-terminal" evidence="8">
    <location>
        <begin position="5"/>
        <end position="235"/>
    </location>
</feature>
<dbReference type="PANTHER" id="PTHR21324">
    <property type="entry name" value="FASTING-INDUCIBLE INTEGRAL MEMBRANE PROTEIN TM6P1-RELATED"/>
    <property type="match status" value="1"/>
</dbReference>
<feature type="transmembrane region" description="Helical" evidence="6">
    <location>
        <begin position="44"/>
        <end position="63"/>
    </location>
</feature>
<dbReference type="Pfam" id="PF10277">
    <property type="entry name" value="Frag1"/>
    <property type="match status" value="1"/>
</dbReference>
<keyword evidence="3 6" id="KW-0812">Transmembrane</keyword>
<evidence type="ECO:0000313" key="9">
    <source>
        <dbReference type="EMBL" id="KAH9510700.1"/>
    </source>
</evidence>
<reference evidence="9" key="1">
    <citation type="submission" date="2013-05" db="EMBL/GenBank/DDBJ databases">
        <authorList>
            <person name="Yim A.K.Y."/>
            <person name="Chan T.F."/>
            <person name="Ji K.M."/>
            <person name="Liu X.Y."/>
            <person name="Zhou J.W."/>
            <person name="Li R.Q."/>
            <person name="Yang K.Y."/>
            <person name="Li J."/>
            <person name="Li M."/>
            <person name="Law P.T.W."/>
            <person name="Wu Y.L."/>
            <person name="Cai Z.L."/>
            <person name="Qin H."/>
            <person name="Bao Y."/>
            <person name="Leung R.K.K."/>
            <person name="Ng P.K.S."/>
            <person name="Zou J."/>
            <person name="Zhong X.J."/>
            <person name="Ran P.X."/>
            <person name="Zhong N.S."/>
            <person name="Liu Z.G."/>
            <person name="Tsui S.K.W."/>
        </authorList>
    </citation>
    <scope>NUCLEOTIDE SEQUENCE</scope>
    <source>
        <strain evidence="9">Derf</strain>
        <tissue evidence="9">Whole organism</tissue>
    </source>
</reference>
<feature type="transmembrane region" description="Helical" evidence="6">
    <location>
        <begin position="94"/>
        <end position="111"/>
    </location>
</feature>
<feature type="signal peptide" evidence="7">
    <location>
        <begin position="1"/>
        <end position="20"/>
    </location>
</feature>
<comment type="similarity">
    <text evidence="2">Belongs to the DRAM/TMEM150 family.</text>
</comment>
<evidence type="ECO:0000259" key="8">
    <source>
        <dbReference type="Pfam" id="PF10277"/>
    </source>
</evidence>
<comment type="subcellular location">
    <subcellularLocation>
        <location evidence="1">Endomembrane system</location>
        <topology evidence="1">Multi-pass membrane protein</topology>
    </subcellularLocation>
</comment>
<comment type="caution">
    <text evidence="9">The sequence shown here is derived from an EMBL/GenBank/DDBJ whole genome shotgun (WGS) entry which is preliminary data.</text>
</comment>
<evidence type="ECO:0000256" key="1">
    <source>
        <dbReference type="ARBA" id="ARBA00004127"/>
    </source>
</evidence>
<keyword evidence="10" id="KW-1185">Reference proteome</keyword>
<evidence type="ECO:0000256" key="7">
    <source>
        <dbReference type="SAM" id="SignalP"/>
    </source>
</evidence>
<name>A0A922L3T3_DERFA</name>
<evidence type="ECO:0000256" key="3">
    <source>
        <dbReference type="ARBA" id="ARBA00022692"/>
    </source>
</evidence>
<keyword evidence="4 6" id="KW-1133">Transmembrane helix</keyword>
<evidence type="ECO:0000256" key="5">
    <source>
        <dbReference type="ARBA" id="ARBA00023136"/>
    </source>
</evidence>
<keyword evidence="7" id="KW-0732">Signal</keyword>
<evidence type="ECO:0000256" key="4">
    <source>
        <dbReference type="ARBA" id="ARBA00022989"/>
    </source>
</evidence>
<proteinExistence type="inferred from homology"/>
<evidence type="ECO:0000256" key="6">
    <source>
        <dbReference type="SAM" id="Phobius"/>
    </source>
</evidence>
<dbReference type="GO" id="GO:0012505">
    <property type="term" value="C:endomembrane system"/>
    <property type="evidence" value="ECO:0007669"/>
    <property type="project" value="UniProtKB-SubCell"/>
</dbReference>
<dbReference type="Proteomes" id="UP000790347">
    <property type="component" value="Unassembled WGS sequence"/>
</dbReference>
<feature type="transmembrane region" description="Helical" evidence="6">
    <location>
        <begin position="206"/>
        <end position="230"/>
    </location>
</feature>
<feature type="transmembrane region" description="Helical" evidence="6">
    <location>
        <begin position="157"/>
        <end position="181"/>
    </location>
</feature>